<name>A0A3S4ZUD6_9PLAT</name>
<keyword evidence="2" id="KW-1185">Reference proteome</keyword>
<comment type="caution">
    <text evidence="1">The sequence shown here is derived from an EMBL/GenBank/DDBJ whole genome shotgun (WGS) entry which is preliminary data.</text>
</comment>
<accession>A0A3S4ZUD6</accession>
<organism evidence="1 2">
    <name type="scientific">Protopolystoma xenopodis</name>
    <dbReference type="NCBI Taxonomy" id="117903"/>
    <lineage>
        <taxon>Eukaryota</taxon>
        <taxon>Metazoa</taxon>
        <taxon>Spiralia</taxon>
        <taxon>Lophotrochozoa</taxon>
        <taxon>Platyhelminthes</taxon>
        <taxon>Monogenea</taxon>
        <taxon>Polyopisthocotylea</taxon>
        <taxon>Polystomatidea</taxon>
        <taxon>Polystomatidae</taxon>
        <taxon>Protopolystoma</taxon>
    </lineage>
</organism>
<evidence type="ECO:0000313" key="2">
    <source>
        <dbReference type="Proteomes" id="UP000784294"/>
    </source>
</evidence>
<evidence type="ECO:0000313" key="1">
    <source>
        <dbReference type="EMBL" id="VEL07395.1"/>
    </source>
</evidence>
<reference evidence="1" key="1">
    <citation type="submission" date="2018-11" db="EMBL/GenBank/DDBJ databases">
        <authorList>
            <consortium name="Pathogen Informatics"/>
        </authorList>
    </citation>
    <scope>NUCLEOTIDE SEQUENCE</scope>
</reference>
<gene>
    <name evidence="1" type="ORF">PXEA_LOCUS835</name>
</gene>
<protein>
    <submittedName>
        <fullName evidence="1">Uncharacterized protein</fullName>
    </submittedName>
</protein>
<dbReference type="EMBL" id="CAAALY010001642">
    <property type="protein sequence ID" value="VEL07395.1"/>
    <property type="molecule type" value="Genomic_DNA"/>
</dbReference>
<dbReference type="AlphaFoldDB" id="A0A3S4ZUD6"/>
<proteinExistence type="predicted"/>
<dbReference type="Proteomes" id="UP000784294">
    <property type="component" value="Unassembled WGS sequence"/>
</dbReference>
<sequence length="131" mass="15132">MARLAYVAGETSGHVQYPRSDFGNEHEYDGHRTRCVPLSLPTNMTKVKQPLLSLIYFDGFSDFSFSYNQQKEKFEIILFRIQFLPCAQPTPIFEPSSVCKRFSAHLLFAEWNDESLLNKSDHMNTCFSNPI</sequence>